<proteinExistence type="predicted"/>
<gene>
    <name evidence="1" type="ORF">DPEC_G00288770</name>
</gene>
<accession>A0ACC2FKZ6</accession>
<protein>
    <submittedName>
        <fullName evidence="1">Uncharacterized protein</fullName>
    </submittedName>
</protein>
<dbReference type="Proteomes" id="UP001157502">
    <property type="component" value="Chromosome 26"/>
</dbReference>
<name>A0ACC2FKZ6_DALPE</name>
<evidence type="ECO:0000313" key="2">
    <source>
        <dbReference type="Proteomes" id="UP001157502"/>
    </source>
</evidence>
<reference evidence="1" key="1">
    <citation type="submission" date="2021-05" db="EMBL/GenBank/DDBJ databases">
        <authorList>
            <person name="Pan Q."/>
            <person name="Jouanno E."/>
            <person name="Zahm M."/>
            <person name="Klopp C."/>
            <person name="Cabau C."/>
            <person name="Louis A."/>
            <person name="Berthelot C."/>
            <person name="Parey E."/>
            <person name="Roest Crollius H."/>
            <person name="Montfort J."/>
            <person name="Robinson-Rechavi M."/>
            <person name="Bouchez O."/>
            <person name="Lampietro C."/>
            <person name="Lopez Roques C."/>
            <person name="Donnadieu C."/>
            <person name="Postlethwait J."/>
            <person name="Bobe J."/>
            <person name="Dillon D."/>
            <person name="Chandos A."/>
            <person name="von Hippel F."/>
            <person name="Guiguen Y."/>
        </authorList>
    </citation>
    <scope>NUCLEOTIDE SEQUENCE</scope>
    <source>
        <strain evidence="1">YG-Jan2019</strain>
    </source>
</reference>
<evidence type="ECO:0000313" key="1">
    <source>
        <dbReference type="EMBL" id="KAJ7991910.1"/>
    </source>
</evidence>
<dbReference type="EMBL" id="CM055753">
    <property type="protein sequence ID" value="KAJ7991910.1"/>
    <property type="molecule type" value="Genomic_DNA"/>
</dbReference>
<comment type="caution">
    <text evidence="1">The sequence shown here is derived from an EMBL/GenBank/DDBJ whole genome shotgun (WGS) entry which is preliminary data.</text>
</comment>
<organism evidence="1 2">
    <name type="scientific">Dallia pectoralis</name>
    <name type="common">Alaska blackfish</name>
    <dbReference type="NCBI Taxonomy" id="75939"/>
    <lineage>
        <taxon>Eukaryota</taxon>
        <taxon>Metazoa</taxon>
        <taxon>Chordata</taxon>
        <taxon>Craniata</taxon>
        <taxon>Vertebrata</taxon>
        <taxon>Euteleostomi</taxon>
        <taxon>Actinopterygii</taxon>
        <taxon>Neopterygii</taxon>
        <taxon>Teleostei</taxon>
        <taxon>Protacanthopterygii</taxon>
        <taxon>Esociformes</taxon>
        <taxon>Umbridae</taxon>
        <taxon>Dallia</taxon>
    </lineage>
</organism>
<sequence length="71" mass="7773">MGWSHPPNVPPHNGQNTTTATVHNVRRGVGTVYRDTSQAPEQKLNTTWNSACLPVCRLSGSFSLTEVPTLR</sequence>
<keyword evidence="2" id="KW-1185">Reference proteome</keyword>